<proteinExistence type="predicted"/>
<protein>
    <submittedName>
        <fullName evidence="1">Uncharacterized protein</fullName>
    </submittedName>
</protein>
<dbReference type="EMBL" id="ADZU01000015">
    <property type="protein sequence ID" value="EFS92964.1"/>
    <property type="molecule type" value="Genomic_DNA"/>
</dbReference>
<name>A0ABP2KDS0_9ACTN</name>
<dbReference type="Proteomes" id="UP000003179">
    <property type="component" value="Unassembled WGS sequence"/>
</dbReference>
<reference evidence="1" key="1">
    <citation type="submission" date="2010-08" db="EMBL/GenBank/DDBJ databases">
        <authorList>
            <person name="Weinstock G."/>
            <person name="Sodergren E."/>
            <person name="Clifton S."/>
            <person name="Fulton L."/>
            <person name="Fulton B."/>
            <person name="Courtney L."/>
            <person name="Fronick C."/>
            <person name="Harrison M."/>
            <person name="Strong C."/>
            <person name="Farmer C."/>
            <person name="Delahaunty K."/>
            <person name="Markovic C."/>
            <person name="Hall O."/>
            <person name="Minx P."/>
            <person name="Tomlinson C."/>
            <person name="Mitreva M."/>
            <person name="Hou S."/>
            <person name="Chen J."/>
            <person name="Wollam A."/>
            <person name="Pepin K.H."/>
            <person name="Johnson M."/>
            <person name="Bhonagiri V."/>
            <person name="Zhang X."/>
            <person name="Suruliraj S."/>
            <person name="Warren W."/>
            <person name="Chinwalla A."/>
            <person name="Mardis E.R."/>
            <person name="Wilson R.K."/>
        </authorList>
    </citation>
    <scope>NUCLEOTIDE SEQUENCE [LARGE SCALE GENOMIC DNA]</scope>
    <source>
        <strain evidence="1">HL044PA1</strain>
    </source>
</reference>
<comment type="caution">
    <text evidence="1">The sequence shown here is derived from an EMBL/GenBank/DDBJ whole genome shotgun (WGS) entry which is preliminary data.</text>
</comment>
<gene>
    <name evidence="1" type="ORF">HMPREF9607_00815</name>
</gene>
<accession>A0ABP2KDS0</accession>
<sequence length="46" mass="4870">MDNQCQGALRNLHRVPDNPAGSSSTVVFEAVAILRTPQGCAMRSGN</sequence>
<keyword evidence="2" id="KW-1185">Reference proteome</keyword>
<evidence type="ECO:0000313" key="1">
    <source>
        <dbReference type="EMBL" id="EFS92964.1"/>
    </source>
</evidence>
<evidence type="ECO:0000313" key="2">
    <source>
        <dbReference type="Proteomes" id="UP000003179"/>
    </source>
</evidence>
<organism evidence="1 2">
    <name type="scientific">Cutibacterium modestum HL044PA1</name>
    <dbReference type="NCBI Taxonomy" id="765109"/>
    <lineage>
        <taxon>Bacteria</taxon>
        <taxon>Bacillati</taxon>
        <taxon>Actinomycetota</taxon>
        <taxon>Actinomycetes</taxon>
        <taxon>Propionibacteriales</taxon>
        <taxon>Propionibacteriaceae</taxon>
        <taxon>Cutibacterium</taxon>
        <taxon>Cutibacterium modestum</taxon>
    </lineage>
</organism>